<dbReference type="InterPro" id="IPR016123">
    <property type="entry name" value="Mog1/PsbP_a/b/a-sand"/>
</dbReference>
<dbReference type="GO" id="GO:0015979">
    <property type="term" value="P:photosynthesis"/>
    <property type="evidence" value="ECO:0007669"/>
    <property type="project" value="InterPro"/>
</dbReference>
<evidence type="ECO:0000313" key="2">
    <source>
        <dbReference type="EMBL" id="GMI32686.1"/>
    </source>
</evidence>
<proteinExistence type="predicted"/>
<dbReference type="OrthoDB" id="2013293at2759"/>
<dbReference type="Pfam" id="PF01789">
    <property type="entry name" value="PsbP"/>
    <property type="match status" value="1"/>
</dbReference>
<dbReference type="EMBL" id="BRYA01000022">
    <property type="protein sequence ID" value="GMI32686.1"/>
    <property type="molecule type" value="Genomic_DNA"/>
</dbReference>
<evidence type="ECO:0000259" key="1">
    <source>
        <dbReference type="Pfam" id="PF01789"/>
    </source>
</evidence>
<dbReference type="GO" id="GO:0009523">
    <property type="term" value="C:photosystem II"/>
    <property type="evidence" value="ECO:0007669"/>
    <property type="project" value="InterPro"/>
</dbReference>
<name>A0A9W7G4I5_9STRA</name>
<dbReference type="GO" id="GO:0019898">
    <property type="term" value="C:extrinsic component of membrane"/>
    <property type="evidence" value="ECO:0007669"/>
    <property type="project" value="InterPro"/>
</dbReference>
<protein>
    <recommendedName>
        <fullName evidence="1">PsbP C-terminal domain-containing protein</fullName>
    </recommendedName>
</protein>
<keyword evidence="3" id="KW-1185">Reference proteome</keyword>
<evidence type="ECO:0000313" key="3">
    <source>
        <dbReference type="Proteomes" id="UP001165065"/>
    </source>
</evidence>
<dbReference type="Gene3D" id="3.40.1000.10">
    <property type="entry name" value="Mog1/PsbP, alpha/beta/alpha sandwich"/>
    <property type="match status" value="1"/>
</dbReference>
<feature type="domain" description="PsbP C-terminal" evidence="1">
    <location>
        <begin position="10"/>
        <end position="166"/>
    </location>
</feature>
<dbReference type="Proteomes" id="UP001165065">
    <property type="component" value="Unassembled WGS sequence"/>
</dbReference>
<dbReference type="SUPFAM" id="SSF55724">
    <property type="entry name" value="Mog1p/PsbP-like"/>
    <property type="match status" value="1"/>
</dbReference>
<dbReference type="InterPro" id="IPR002683">
    <property type="entry name" value="PsbP_C"/>
</dbReference>
<sequence length="170" mass="18930">MVNAAEGEWKDYKDPNYNFVLSYPSDYIYTSQTLADRRVLQLFVSPTSPSTSLFISYTPVRDDYTSLSSFGSVDQVGQMTILPKSELAGSGVESEMISSVSKSDAYFFDYKVKVKDEDKHLRSIFTLCDGINGAAGKVLVTITGQCKEEDYGGVRMVFDKVEESFKKVKG</sequence>
<reference evidence="3" key="1">
    <citation type="journal article" date="2023" name="Commun. Biol.">
        <title>Genome analysis of Parmales, the sister group of diatoms, reveals the evolutionary specialization of diatoms from phago-mixotrophs to photoautotrophs.</title>
        <authorList>
            <person name="Ban H."/>
            <person name="Sato S."/>
            <person name="Yoshikawa S."/>
            <person name="Yamada K."/>
            <person name="Nakamura Y."/>
            <person name="Ichinomiya M."/>
            <person name="Sato N."/>
            <person name="Blanc-Mathieu R."/>
            <person name="Endo H."/>
            <person name="Kuwata A."/>
            <person name="Ogata H."/>
        </authorList>
    </citation>
    <scope>NUCLEOTIDE SEQUENCE [LARGE SCALE GENOMIC DNA]</scope>
</reference>
<accession>A0A9W7G4I5</accession>
<gene>
    <name evidence="2" type="ORF">TrCOL_g5723</name>
</gene>
<comment type="caution">
    <text evidence="2">The sequence shown here is derived from an EMBL/GenBank/DDBJ whole genome shotgun (WGS) entry which is preliminary data.</text>
</comment>
<organism evidence="2 3">
    <name type="scientific">Triparma columacea</name>
    <dbReference type="NCBI Taxonomy" id="722753"/>
    <lineage>
        <taxon>Eukaryota</taxon>
        <taxon>Sar</taxon>
        <taxon>Stramenopiles</taxon>
        <taxon>Ochrophyta</taxon>
        <taxon>Bolidophyceae</taxon>
        <taxon>Parmales</taxon>
        <taxon>Triparmaceae</taxon>
        <taxon>Triparma</taxon>
    </lineage>
</organism>
<dbReference type="GO" id="GO:0005509">
    <property type="term" value="F:calcium ion binding"/>
    <property type="evidence" value="ECO:0007669"/>
    <property type="project" value="InterPro"/>
</dbReference>
<dbReference type="AlphaFoldDB" id="A0A9W7G4I5"/>